<feature type="domain" description="RmlD-like substrate binding" evidence="3">
    <location>
        <begin position="1"/>
        <end position="279"/>
    </location>
</feature>
<dbReference type="GO" id="GO:0008831">
    <property type="term" value="F:dTDP-4-dehydrorhamnose reductase activity"/>
    <property type="evidence" value="ECO:0007669"/>
    <property type="project" value="UniProtKB-EC"/>
</dbReference>
<keyword evidence="2 4" id="KW-0560">Oxidoreductase</keyword>
<reference evidence="5" key="1">
    <citation type="journal article" date="2019" name="Int. J. Syst. Evol. Microbiol.">
        <title>The Global Catalogue of Microorganisms (GCM) 10K type strain sequencing project: providing services to taxonomists for standard genome sequencing and annotation.</title>
        <authorList>
            <consortium name="The Broad Institute Genomics Platform"/>
            <consortium name="The Broad Institute Genome Sequencing Center for Infectious Disease"/>
            <person name="Wu L."/>
            <person name="Ma J."/>
        </authorList>
    </citation>
    <scope>NUCLEOTIDE SEQUENCE [LARGE SCALE GENOMIC DNA]</scope>
    <source>
        <strain evidence="5">CCUG 48216</strain>
    </source>
</reference>
<proteinExistence type="inferred from homology"/>
<sequence length="282" mass="31522">MKVLVTGAKGQLGFDVVRCLKELGVKCIGVGMDDLDISNLEATAKYIRCYHPDVVVHCAAYTDVDRAEFEAEKCRIINVTSTENIASLCNEIGAKMVYISTDYVFSGEGDTPFEVFSKVGPLSVYGQTKLDGEKVVQKSLPQHFIVRTSWAFGVNGDNFVKKMLRISGEYETINVVSDQIGSPTFTFDLAQLIVDMIQTEKFGVYHATNEGYCSRAEFAAEIFRLTDKKNKVNFIKSDQYHMQAVRPKNSRLSKSSLDLGGFNRLPSWKEALVRYLKETSAK</sequence>
<gene>
    <name evidence="4" type="primary">rfbD</name>
    <name evidence="4" type="ORF">ACFQ2Z_20750</name>
</gene>
<dbReference type="NCBIfam" id="TIGR01214">
    <property type="entry name" value="rmlD"/>
    <property type="match status" value="1"/>
</dbReference>
<comment type="function">
    <text evidence="2">Catalyzes the reduction of dTDP-6-deoxy-L-lyxo-4-hexulose to yield dTDP-L-rhamnose.</text>
</comment>
<comment type="caution">
    <text evidence="4">The sequence shown here is derived from an EMBL/GenBank/DDBJ whole genome shotgun (WGS) entry which is preliminary data.</text>
</comment>
<keyword evidence="5" id="KW-1185">Reference proteome</keyword>
<organism evidence="4 5">
    <name type="scientific">Paenibacillus timonensis</name>
    <dbReference type="NCBI Taxonomy" id="225915"/>
    <lineage>
        <taxon>Bacteria</taxon>
        <taxon>Bacillati</taxon>
        <taxon>Bacillota</taxon>
        <taxon>Bacilli</taxon>
        <taxon>Bacillales</taxon>
        <taxon>Paenibacillaceae</taxon>
        <taxon>Paenibacillus</taxon>
    </lineage>
</organism>
<dbReference type="EC" id="1.1.1.133" evidence="2"/>
<dbReference type="RefSeq" id="WP_240270867.1">
    <property type="nucleotide sequence ID" value="NZ_JAKSXN010000059.1"/>
</dbReference>
<dbReference type="PANTHER" id="PTHR10491">
    <property type="entry name" value="DTDP-4-DEHYDRORHAMNOSE REDUCTASE"/>
    <property type="match status" value="1"/>
</dbReference>
<evidence type="ECO:0000313" key="4">
    <source>
        <dbReference type="EMBL" id="MFD1183778.1"/>
    </source>
</evidence>
<dbReference type="Pfam" id="PF04321">
    <property type="entry name" value="RmlD_sub_bind"/>
    <property type="match status" value="1"/>
</dbReference>
<keyword evidence="2" id="KW-0521">NADP</keyword>
<dbReference type="CDD" id="cd05254">
    <property type="entry name" value="dTDP_HR_like_SDR_e"/>
    <property type="match status" value="1"/>
</dbReference>
<protein>
    <recommendedName>
        <fullName evidence="2">dTDP-4-dehydrorhamnose reductase</fullName>
        <ecNumber evidence="2">1.1.1.133</ecNumber>
    </recommendedName>
</protein>
<dbReference type="InterPro" id="IPR036291">
    <property type="entry name" value="NAD(P)-bd_dom_sf"/>
</dbReference>
<comment type="pathway">
    <text evidence="2">Carbohydrate biosynthesis; dTDP-L-rhamnose biosynthesis.</text>
</comment>
<dbReference type="SUPFAM" id="SSF51735">
    <property type="entry name" value="NAD(P)-binding Rossmann-fold domains"/>
    <property type="match status" value="1"/>
</dbReference>
<name>A0ABW3SG38_9BACL</name>
<dbReference type="Proteomes" id="UP001597211">
    <property type="component" value="Unassembled WGS sequence"/>
</dbReference>
<dbReference type="PANTHER" id="PTHR10491:SF4">
    <property type="entry name" value="METHIONINE ADENOSYLTRANSFERASE 2 SUBUNIT BETA"/>
    <property type="match status" value="1"/>
</dbReference>
<evidence type="ECO:0000256" key="2">
    <source>
        <dbReference type="RuleBase" id="RU364082"/>
    </source>
</evidence>
<evidence type="ECO:0000313" key="5">
    <source>
        <dbReference type="Proteomes" id="UP001597211"/>
    </source>
</evidence>
<dbReference type="EMBL" id="JBHTKZ010000055">
    <property type="protein sequence ID" value="MFD1183778.1"/>
    <property type="molecule type" value="Genomic_DNA"/>
</dbReference>
<dbReference type="InterPro" id="IPR005913">
    <property type="entry name" value="dTDP_dehydrorham_reduct"/>
</dbReference>
<dbReference type="Gene3D" id="3.40.50.720">
    <property type="entry name" value="NAD(P)-binding Rossmann-like Domain"/>
    <property type="match status" value="1"/>
</dbReference>
<dbReference type="Gene3D" id="3.90.25.10">
    <property type="entry name" value="UDP-galactose 4-epimerase, domain 1"/>
    <property type="match status" value="1"/>
</dbReference>
<evidence type="ECO:0000256" key="1">
    <source>
        <dbReference type="ARBA" id="ARBA00010944"/>
    </source>
</evidence>
<dbReference type="InterPro" id="IPR029903">
    <property type="entry name" value="RmlD-like-bd"/>
</dbReference>
<accession>A0ABW3SG38</accession>
<evidence type="ECO:0000259" key="3">
    <source>
        <dbReference type="Pfam" id="PF04321"/>
    </source>
</evidence>
<comment type="similarity">
    <text evidence="1 2">Belongs to the dTDP-4-dehydrorhamnose reductase family.</text>
</comment>